<dbReference type="RefSeq" id="WP_382401709.1">
    <property type="nucleotide sequence ID" value="NZ_JBHSWH010000001.1"/>
</dbReference>
<comment type="caution">
    <text evidence="14">The sequence shown here is derived from an EMBL/GenBank/DDBJ whole genome shotgun (WGS) entry which is preliminary data.</text>
</comment>
<comment type="pathway">
    <text evidence="2 12">Amino-acid biosynthesis; L-lysine biosynthesis via DAP pathway; (S)-tetrahydrodipicolinate from L-aspartate: step 3/4.</text>
</comment>
<dbReference type="HAMAP" id="MF_00418">
    <property type="entry name" value="DapA"/>
    <property type="match status" value="1"/>
</dbReference>
<dbReference type="CDD" id="cd00950">
    <property type="entry name" value="DHDPS"/>
    <property type="match status" value="1"/>
</dbReference>
<evidence type="ECO:0000313" key="15">
    <source>
        <dbReference type="Proteomes" id="UP001596298"/>
    </source>
</evidence>
<keyword evidence="6 12" id="KW-0028">Amino-acid biosynthesis</keyword>
<comment type="subunit">
    <text evidence="12">Homotetramer; dimer of dimers.</text>
</comment>
<feature type="binding site" evidence="12">
    <location>
        <position position="208"/>
    </location>
    <ligand>
        <name>pyruvate</name>
        <dbReference type="ChEBI" id="CHEBI:15361"/>
    </ligand>
</feature>
<keyword evidence="10 12" id="KW-0704">Schiff base</keyword>
<evidence type="ECO:0000256" key="11">
    <source>
        <dbReference type="ARBA" id="ARBA00047836"/>
    </source>
</evidence>
<evidence type="ECO:0000256" key="1">
    <source>
        <dbReference type="ARBA" id="ARBA00003294"/>
    </source>
</evidence>
<evidence type="ECO:0000256" key="5">
    <source>
        <dbReference type="ARBA" id="ARBA00022490"/>
    </source>
</evidence>
<comment type="catalytic activity">
    <reaction evidence="11 12">
        <text>L-aspartate 4-semialdehyde + pyruvate = (2S,4S)-4-hydroxy-2,3,4,5-tetrahydrodipicolinate + H2O + H(+)</text>
        <dbReference type="Rhea" id="RHEA:34171"/>
        <dbReference type="ChEBI" id="CHEBI:15361"/>
        <dbReference type="ChEBI" id="CHEBI:15377"/>
        <dbReference type="ChEBI" id="CHEBI:15378"/>
        <dbReference type="ChEBI" id="CHEBI:67139"/>
        <dbReference type="ChEBI" id="CHEBI:537519"/>
        <dbReference type="EC" id="4.3.3.7"/>
    </reaction>
</comment>
<gene>
    <name evidence="12 14" type="primary">dapA</name>
    <name evidence="14" type="ORF">ACFQDH_12385</name>
</gene>
<comment type="caution">
    <text evidence="12">Was originally thought to be a dihydrodipicolinate synthase (DHDPS), catalyzing the condensation of (S)-aspartate-beta-semialdehyde [(S)-ASA] and pyruvate to dihydrodipicolinate (DHDP). However, it was shown in E.coli that the product of the enzymatic reaction is not dihydrodipicolinate but in fact (4S)-4-hydroxy-2,3,4,5-tetrahydro-(2S)-dipicolinic acid (HTPA), and that the consecutive dehydration reaction leading to DHDP is not spontaneous but catalyzed by DapB.</text>
</comment>
<keyword evidence="8 12" id="KW-0457">Lysine biosynthesis</keyword>
<evidence type="ECO:0000256" key="6">
    <source>
        <dbReference type="ARBA" id="ARBA00022605"/>
    </source>
</evidence>
<dbReference type="GO" id="GO:0008840">
    <property type="term" value="F:4-hydroxy-tetrahydrodipicolinate synthase activity"/>
    <property type="evidence" value="ECO:0007669"/>
    <property type="project" value="UniProtKB-EC"/>
</dbReference>
<dbReference type="PIRSF" id="PIRSF001365">
    <property type="entry name" value="DHDPS"/>
    <property type="match status" value="1"/>
</dbReference>
<keyword evidence="5 12" id="KW-0963">Cytoplasm</keyword>
<dbReference type="SMART" id="SM01130">
    <property type="entry name" value="DHDPS"/>
    <property type="match status" value="1"/>
</dbReference>
<dbReference type="InterPro" id="IPR002220">
    <property type="entry name" value="DapA-like"/>
</dbReference>
<feature type="site" description="Part of a proton relay during catalysis" evidence="12">
    <location>
        <position position="51"/>
    </location>
</feature>
<dbReference type="Pfam" id="PF00701">
    <property type="entry name" value="DHDPS"/>
    <property type="match status" value="1"/>
</dbReference>
<comment type="similarity">
    <text evidence="3 12 13">Belongs to the DapA family.</text>
</comment>
<accession>A0ABW2AGV3</accession>
<dbReference type="InterPro" id="IPR005263">
    <property type="entry name" value="DapA"/>
</dbReference>
<dbReference type="PRINTS" id="PR00146">
    <property type="entry name" value="DHPICSNTHASE"/>
</dbReference>
<dbReference type="PANTHER" id="PTHR12128:SF66">
    <property type="entry name" value="4-HYDROXY-2-OXOGLUTARATE ALDOLASE, MITOCHONDRIAL"/>
    <property type="match status" value="1"/>
</dbReference>
<evidence type="ECO:0000256" key="9">
    <source>
        <dbReference type="ARBA" id="ARBA00023239"/>
    </source>
</evidence>
<feature type="active site" description="Proton donor/acceptor" evidence="12">
    <location>
        <position position="140"/>
    </location>
</feature>
<keyword evidence="9 12" id="KW-0456">Lyase</keyword>
<feature type="binding site" evidence="12">
    <location>
        <position position="52"/>
    </location>
    <ligand>
        <name>pyruvate</name>
        <dbReference type="ChEBI" id="CHEBI:15361"/>
    </ligand>
</feature>
<dbReference type="InterPro" id="IPR020624">
    <property type="entry name" value="Schiff_base-form_aldolases_CS"/>
</dbReference>
<evidence type="ECO:0000313" key="14">
    <source>
        <dbReference type="EMBL" id="MFC6706036.1"/>
    </source>
</evidence>
<dbReference type="PROSITE" id="PS00665">
    <property type="entry name" value="DHDPS_1"/>
    <property type="match status" value="1"/>
</dbReference>
<feature type="site" description="Part of a proton relay during catalysis" evidence="12">
    <location>
        <position position="114"/>
    </location>
</feature>
<dbReference type="EMBL" id="JBHSWH010000001">
    <property type="protein sequence ID" value="MFC6706036.1"/>
    <property type="molecule type" value="Genomic_DNA"/>
</dbReference>
<evidence type="ECO:0000256" key="4">
    <source>
        <dbReference type="ARBA" id="ARBA00012086"/>
    </source>
</evidence>
<organism evidence="14 15">
    <name type="scientific">Flexivirga alba</name>
    <dbReference type="NCBI Taxonomy" id="702742"/>
    <lineage>
        <taxon>Bacteria</taxon>
        <taxon>Bacillati</taxon>
        <taxon>Actinomycetota</taxon>
        <taxon>Actinomycetes</taxon>
        <taxon>Micrococcales</taxon>
        <taxon>Dermacoccaceae</taxon>
        <taxon>Flexivirga</taxon>
    </lineage>
</organism>
<evidence type="ECO:0000256" key="12">
    <source>
        <dbReference type="HAMAP-Rule" id="MF_00418"/>
    </source>
</evidence>
<name>A0ABW2AGV3_9MICO</name>
<proteinExistence type="inferred from homology"/>
<comment type="function">
    <text evidence="1 12">Catalyzes the condensation of (S)-aspartate-beta-semialdehyde [(S)-ASA] and pyruvate to 4-hydroxy-tetrahydrodipicolinate (HTPA).</text>
</comment>
<dbReference type="EC" id="4.3.3.7" evidence="4 12"/>
<dbReference type="Gene3D" id="3.20.20.70">
    <property type="entry name" value="Aldolase class I"/>
    <property type="match status" value="1"/>
</dbReference>
<evidence type="ECO:0000256" key="2">
    <source>
        <dbReference type="ARBA" id="ARBA00005120"/>
    </source>
</evidence>
<protein>
    <recommendedName>
        <fullName evidence="4 12">4-hydroxy-tetrahydrodipicolinate synthase</fullName>
        <shortName evidence="12">HTPA synthase</shortName>
        <ecNumber evidence="4 12">4.3.3.7</ecNumber>
    </recommendedName>
</protein>
<dbReference type="InterPro" id="IPR013785">
    <property type="entry name" value="Aldolase_TIM"/>
</dbReference>
<evidence type="ECO:0000256" key="3">
    <source>
        <dbReference type="ARBA" id="ARBA00007592"/>
    </source>
</evidence>
<feature type="active site" description="Schiff-base intermediate with substrate" evidence="12">
    <location>
        <position position="168"/>
    </location>
</feature>
<dbReference type="SUPFAM" id="SSF51569">
    <property type="entry name" value="Aldolase"/>
    <property type="match status" value="1"/>
</dbReference>
<dbReference type="NCBIfam" id="TIGR00674">
    <property type="entry name" value="dapA"/>
    <property type="match status" value="1"/>
</dbReference>
<dbReference type="PANTHER" id="PTHR12128">
    <property type="entry name" value="DIHYDRODIPICOLINATE SYNTHASE"/>
    <property type="match status" value="1"/>
</dbReference>
<reference evidence="15" key="1">
    <citation type="journal article" date="2019" name="Int. J. Syst. Evol. Microbiol.">
        <title>The Global Catalogue of Microorganisms (GCM) 10K type strain sequencing project: providing services to taxonomists for standard genome sequencing and annotation.</title>
        <authorList>
            <consortium name="The Broad Institute Genomics Platform"/>
            <consortium name="The Broad Institute Genome Sequencing Center for Infectious Disease"/>
            <person name="Wu L."/>
            <person name="Ma J."/>
        </authorList>
    </citation>
    <scope>NUCLEOTIDE SEQUENCE [LARGE SCALE GENOMIC DNA]</scope>
    <source>
        <strain evidence="15">CCUG 58127</strain>
    </source>
</reference>
<dbReference type="InterPro" id="IPR020625">
    <property type="entry name" value="Schiff_base-form_aldolases_AS"/>
</dbReference>
<evidence type="ECO:0000256" key="10">
    <source>
        <dbReference type="ARBA" id="ARBA00023270"/>
    </source>
</evidence>
<dbReference type="PROSITE" id="PS00666">
    <property type="entry name" value="DHDPS_2"/>
    <property type="match status" value="1"/>
</dbReference>
<evidence type="ECO:0000256" key="7">
    <source>
        <dbReference type="ARBA" id="ARBA00022915"/>
    </source>
</evidence>
<keyword evidence="15" id="KW-1185">Reference proteome</keyword>
<comment type="subcellular location">
    <subcellularLocation>
        <location evidence="12">Cytoplasm</location>
    </subcellularLocation>
</comment>
<sequence length="298" mass="30878">MTQPSANPFGTMITAMVTPMRDDGSLDLDGAQKLATHLVDEGNDGILVNGTTGESATTTDQENIDVVRVVAEAVGDRAIVMAGVGTNDTAHSVAAARSLADAGARAALIVTPYYNKPPQAGLLEHYRTVAAATDLPAMAYDIPGRTGTALAPDTIRALAEVPNIKALKDAKGDLAMSAPLMVETGLLWYSGDDALNLPWLALGATGMVSTVGNVASATLVSLLRAVVAGDLPAARAINHQLGPVIRAVMNVTQGTIQAKAALRLMGVINSDFCRLPLVPAPEEHRAILRDALTTQGLM</sequence>
<evidence type="ECO:0000256" key="13">
    <source>
        <dbReference type="PIRNR" id="PIRNR001365"/>
    </source>
</evidence>
<evidence type="ECO:0000256" key="8">
    <source>
        <dbReference type="ARBA" id="ARBA00023154"/>
    </source>
</evidence>
<dbReference type="Proteomes" id="UP001596298">
    <property type="component" value="Unassembled WGS sequence"/>
</dbReference>
<keyword evidence="7 12" id="KW-0220">Diaminopimelate biosynthesis</keyword>